<accession>A0A078B0A4</accession>
<feature type="coiled-coil region" evidence="1">
    <location>
        <begin position="31"/>
        <end position="58"/>
    </location>
</feature>
<feature type="compositionally biased region" description="Low complexity" evidence="2">
    <location>
        <begin position="191"/>
        <end position="202"/>
    </location>
</feature>
<protein>
    <submittedName>
        <fullName evidence="3">Uncharacterized protein</fullName>
    </submittedName>
</protein>
<evidence type="ECO:0000313" key="4">
    <source>
        <dbReference type="Proteomes" id="UP000039865"/>
    </source>
</evidence>
<sequence>MLNTNENTKMNKIQEKSQKIHLNTIVQFGFKLQKQTQLQTLNDRISNLKADQLQAKNLDAQSHTSQINLSDKNVRQNVSVNHENTQQKLKEQNKVQTLIRELETNQQQLQSLSLLNISNENRGVVIAPKKSASHVRSQSLTKYNQYQIQQQIVDRENIYTRKTERNDNILNQIKKRNQSKNMKSDRNRLPILNSNGNANAGNNSLIQIKDKQLLTNHQSLSTVHRTTKFDEFKASASLLYNYKQEIEQPLQSFRIDAYPINTPIKPISTKYQGVFGNLEGFTLISNNYQNIGSSSFIEESPNKSRNHAFNFQQSVSGFKLIGQSPLQQKSVNMMTSLSKIKNVIEAENSNPYEQQVNSHKAPSKIHRKKNQSFEVIPHKNIEKCQLPKLDQSNCQKIRLKRRMIKFSNELNSSEDRQRPLPNIKIVNYKNLKQQNAESRQTINNYISTATDTQEDMNSSFYDLDQNITLNTSNQADQYLLKDADKFFDKSIVEQIYRKDSLAITEEHSISLSPDNRNQRHPQISAFIIKKNKQ</sequence>
<gene>
    <name evidence="3" type="primary">Contig19200.g20357</name>
    <name evidence="3" type="ORF">STYLEM_17044</name>
</gene>
<reference evidence="3 4" key="1">
    <citation type="submission" date="2014-06" db="EMBL/GenBank/DDBJ databases">
        <authorList>
            <person name="Swart Estienne"/>
        </authorList>
    </citation>
    <scope>NUCLEOTIDE SEQUENCE [LARGE SCALE GENOMIC DNA]</scope>
    <source>
        <strain evidence="3 4">130c</strain>
    </source>
</reference>
<dbReference type="AlphaFoldDB" id="A0A078B0A4"/>
<organism evidence="3 4">
    <name type="scientific">Stylonychia lemnae</name>
    <name type="common">Ciliate</name>
    <dbReference type="NCBI Taxonomy" id="5949"/>
    <lineage>
        <taxon>Eukaryota</taxon>
        <taxon>Sar</taxon>
        <taxon>Alveolata</taxon>
        <taxon>Ciliophora</taxon>
        <taxon>Intramacronucleata</taxon>
        <taxon>Spirotrichea</taxon>
        <taxon>Stichotrichia</taxon>
        <taxon>Sporadotrichida</taxon>
        <taxon>Oxytrichidae</taxon>
        <taxon>Stylonychinae</taxon>
        <taxon>Stylonychia</taxon>
    </lineage>
</organism>
<keyword evidence="4" id="KW-1185">Reference proteome</keyword>
<keyword evidence="1" id="KW-0175">Coiled coil</keyword>
<feature type="region of interest" description="Disordered" evidence="2">
    <location>
        <begin position="176"/>
        <end position="202"/>
    </location>
</feature>
<evidence type="ECO:0000313" key="3">
    <source>
        <dbReference type="EMBL" id="CDW87929.1"/>
    </source>
</evidence>
<evidence type="ECO:0000256" key="1">
    <source>
        <dbReference type="SAM" id="Coils"/>
    </source>
</evidence>
<dbReference type="InParanoid" id="A0A078B0A4"/>
<dbReference type="EMBL" id="CCKQ01016066">
    <property type="protein sequence ID" value="CDW87929.1"/>
    <property type="molecule type" value="Genomic_DNA"/>
</dbReference>
<name>A0A078B0A4_STYLE</name>
<proteinExistence type="predicted"/>
<evidence type="ECO:0000256" key="2">
    <source>
        <dbReference type="SAM" id="MobiDB-lite"/>
    </source>
</evidence>
<dbReference type="Proteomes" id="UP000039865">
    <property type="component" value="Unassembled WGS sequence"/>
</dbReference>